<dbReference type="Proteomes" id="UP000007494">
    <property type="component" value="Chromosome VIIb"/>
</dbReference>
<organism evidence="1 2">
    <name type="scientific">Neospora caninum (strain Liverpool)</name>
    <dbReference type="NCBI Taxonomy" id="572307"/>
    <lineage>
        <taxon>Eukaryota</taxon>
        <taxon>Sar</taxon>
        <taxon>Alveolata</taxon>
        <taxon>Apicomplexa</taxon>
        <taxon>Conoidasida</taxon>
        <taxon>Coccidia</taxon>
        <taxon>Eucoccidiorida</taxon>
        <taxon>Eimeriorina</taxon>
        <taxon>Sarcocystidae</taxon>
        <taxon>Neospora</taxon>
    </lineage>
</organism>
<dbReference type="AlphaFoldDB" id="F0VHI3"/>
<reference evidence="2" key="1">
    <citation type="journal article" date="2012" name="PLoS Pathog.">
        <title>Comparative genomics of the apicomplexan parasites Toxoplasma gondii and Neospora caninum: Coccidia differing in host range and transmission strategy.</title>
        <authorList>
            <person name="Reid A.J."/>
            <person name="Vermont S.J."/>
            <person name="Cotton J.A."/>
            <person name="Harris D."/>
            <person name="Hill-Cawthorne G.A."/>
            <person name="Konen-Waisman S."/>
            <person name="Latham S.M."/>
            <person name="Mourier T."/>
            <person name="Norton R."/>
            <person name="Quail M.A."/>
            <person name="Sanders M."/>
            <person name="Shanmugam D."/>
            <person name="Sohal A."/>
            <person name="Wasmuth J.D."/>
            <person name="Brunk B."/>
            <person name="Grigg M.E."/>
            <person name="Howard J.C."/>
            <person name="Parkinson J."/>
            <person name="Roos D.S."/>
            <person name="Trees A.J."/>
            <person name="Berriman M."/>
            <person name="Pain A."/>
            <person name="Wastling J.M."/>
        </authorList>
    </citation>
    <scope>NUCLEOTIDE SEQUENCE [LARGE SCALE GENOMIC DNA]</scope>
    <source>
        <strain evidence="2">Liverpool</strain>
    </source>
</reference>
<proteinExistence type="predicted"/>
<dbReference type="VEuPathDB" id="ToxoDB:NCLIV_029650"/>
<dbReference type="GeneID" id="13443444"/>
<dbReference type="RefSeq" id="XP_003883209.1">
    <property type="nucleotide sequence ID" value="XM_003883160.1"/>
</dbReference>
<sequence>MRSRQHDARWTNFRSQLSGWQPLRDRFCFYLASFLSILRRMFNACRRFPEDSCSERQNSGGLRARHVRTVLQDEWLPPVFDRFCVWDAFLARCRTVQVLRSFFRRTNERNRLRSPCTSRQNTVCGESRVHCWRCPWQDTDIFFSLGFCRLLRSCVLSRCMEPFSPVFFACWHPFFPPERLSSDCSVVALVLFF</sequence>
<keyword evidence="2" id="KW-1185">Reference proteome</keyword>
<protein>
    <submittedName>
        <fullName evidence="1">Uncharacterized protein</fullName>
    </submittedName>
</protein>
<name>F0VHI3_NEOCL</name>
<accession>F0VHI3</accession>
<dbReference type="eggNOG" id="ENOG502TMVQ">
    <property type="taxonomic scope" value="Eukaryota"/>
</dbReference>
<evidence type="ECO:0000313" key="2">
    <source>
        <dbReference type="Proteomes" id="UP000007494"/>
    </source>
</evidence>
<gene>
    <name evidence="1" type="ORF">NCLIV_029650</name>
</gene>
<evidence type="ECO:0000313" key="1">
    <source>
        <dbReference type="EMBL" id="CBZ53177.1"/>
    </source>
</evidence>
<dbReference type="InParanoid" id="F0VHI3"/>
<dbReference type="EMBL" id="FR823389">
    <property type="protein sequence ID" value="CBZ53177.1"/>
    <property type="molecule type" value="Genomic_DNA"/>
</dbReference>